<dbReference type="EMBL" id="CM047742">
    <property type="protein sequence ID" value="KAJ0034013.1"/>
    <property type="molecule type" value="Genomic_DNA"/>
</dbReference>
<dbReference type="Proteomes" id="UP001163603">
    <property type="component" value="Chromosome 7"/>
</dbReference>
<name>A0ACC0YB21_9ROSI</name>
<gene>
    <name evidence="1" type="ORF">Pint_24549</name>
</gene>
<accession>A0ACC0YB21</accession>
<proteinExistence type="predicted"/>
<sequence length="101" mass="11562">MDFQTREELCNILVGAHEHENLSFATAKEMQRILGSFGYHRAPDGLDEMMRLVRTVALYAISYRIRDILKPLRFSLQRTVEQVIEGAIQVEAALDELEGLL</sequence>
<organism evidence="1 2">
    <name type="scientific">Pistacia integerrima</name>
    <dbReference type="NCBI Taxonomy" id="434235"/>
    <lineage>
        <taxon>Eukaryota</taxon>
        <taxon>Viridiplantae</taxon>
        <taxon>Streptophyta</taxon>
        <taxon>Embryophyta</taxon>
        <taxon>Tracheophyta</taxon>
        <taxon>Spermatophyta</taxon>
        <taxon>Magnoliopsida</taxon>
        <taxon>eudicotyledons</taxon>
        <taxon>Gunneridae</taxon>
        <taxon>Pentapetalae</taxon>
        <taxon>rosids</taxon>
        <taxon>malvids</taxon>
        <taxon>Sapindales</taxon>
        <taxon>Anacardiaceae</taxon>
        <taxon>Pistacia</taxon>
    </lineage>
</organism>
<evidence type="ECO:0000313" key="2">
    <source>
        <dbReference type="Proteomes" id="UP001163603"/>
    </source>
</evidence>
<protein>
    <submittedName>
        <fullName evidence="1">Uncharacterized protein</fullName>
    </submittedName>
</protein>
<comment type="caution">
    <text evidence="1">The sequence shown here is derived from an EMBL/GenBank/DDBJ whole genome shotgun (WGS) entry which is preliminary data.</text>
</comment>
<evidence type="ECO:0000313" key="1">
    <source>
        <dbReference type="EMBL" id="KAJ0034013.1"/>
    </source>
</evidence>
<keyword evidence="2" id="KW-1185">Reference proteome</keyword>
<reference evidence="2" key="1">
    <citation type="journal article" date="2023" name="G3 (Bethesda)">
        <title>Genome assembly and association tests identify interacting loci associated with vigor, precocity, and sex in interspecific pistachio rootstocks.</title>
        <authorList>
            <person name="Palmer W."/>
            <person name="Jacygrad E."/>
            <person name="Sagayaradj S."/>
            <person name="Cavanaugh K."/>
            <person name="Han R."/>
            <person name="Bertier L."/>
            <person name="Beede B."/>
            <person name="Kafkas S."/>
            <person name="Golino D."/>
            <person name="Preece J."/>
            <person name="Michelmore R."/>
        </authorList>
    </citation>
    <scope>NUCLEOTIDE SEQUENCE [LARGE SCALE GENOMIC DNA]</scope>
</reference>